<sequence>MHAEKSVIEKSMGEVKKNQASGTSTLTVTKTATIKEHNHILNTETSTLTTNFRHKETKRYGFYFNKIFSAPLKTALVLTTTNYRPTKRGCDTLRKRSVGLSTNEDRISLYEDRTEMQRFYIDTVRDELKVRTQAGEQDIQMKFLNGIPSVVKRKQKTSRIPIQYLIVFSKCGWIEH</sequence>
<keyword evidence="3" id="KW-1185">Reference proteome</keyword>
<evidence type="ECO:0000313" key="3">
    <source>
        <dbReference type="Proteomes" id="UP001516400"/>
    </source>
</evidence>
<dbReference type="EMBL" id="JABFTP020000062">
    <property type="protein sequence ID" value="KAL3273798.1"/>
    <property type="molecule type" value="Genomic_DNA"/>
</dbReference>
<evidence type="ECO:0000256" key="1">
    <source>
        <dbReference type="SAM" id="MobiDB-lite"/>
    </source>
</evidence>
<dbReference type="AlphaFoldDB" id="A0ABD2N525"/>
<feature type="region of interest" description="Disordered" evidence="1">
    <location>
        <begin position="1"/>
        <end position="23"/>
    </location>
</feature>
<evidence type="ECO:0000313" key="2">
    <source>
        <dbReference type="EMBL" id="KAL3273798.1"/>
    </source>
</evidence>
<feature type="compositionally biased region" description="Basic and acidic residues" evidence="1">
    <location>
        <begin position="1"/>
        <end position="17"/>
    </location>
</feature>
<name>A0ABD2N525_9CUCU</name>
<organism evidence="2 3">
    <name type="scientific">Cryptolaemus montrouzieri</name>
    <dbReference type="NCBI Taxonomy" id="559131"/>
    <lineage>
        <taxon>Eukaryota</taxon>
        <taxon>Metazoa</taxon>
        <taxon>Ecdysozoa</taxon>
        <taxon>Arthropoda</taxon>
        <taxon>Hexapoda</taxon>
        <taxon>Insecta</taxon>
        <taxon>Pterygota</taxon>
        <taxon>Neoptera</taxon>
        <taxon>Endopterygota</taxon>
        <taxon>Coleoptera</taxon>
        <taxon>Polyphaga</taxon>
        <taxon>Cucujiformia</taxon>
        <taxon>Coccinelloidea</taxon>
        <taxon>Coccinellidae</taxon>
        <taxon>Scymninae</taxon>
        <taxon>Scymnini</taxon>
        <taxon>Cryptolaemus</taxon>
    </lineage>
</organism>
<proteinExistence type="predicted"/>
<gene>
    <name evidence="2" type="ORF">HHI36_015226</name>
</gene>
<protein>
    <submittedName>
        <fullName evidence="2">Uncharacterized protein</fullName>
    </submittedName>
</protein>
<accession>A0ABD2N525</accession>
<reference evidence="2 3" key="1">
    <citation type="journal article" date="2021" name="BMC Biol.">
        <title>Horizontally acquired antibacterial genes associated with adaptive radiation of ladybird beetles.</title>
        <authorList>
            <person name="Li H.S."/>
            <person name="Tang X.F."/>
            <person name="Huang Y.H."/>
            <person name="Xu Z.Y."/>
            <person name="Chen M.L."/>
            <person name="Du X.Y."/>
            <person name="Qiu B.Y."/>
            <person name="Chen P.T."/>
            <person name="Zhang W."/>
            <person name="Slipinski A."/>
            <person name="Escalona H.E."/>
            <person name="Waterhouse R.M."/>
            <person name="Zwick A."/>
            <person name="Pang H."/>
        </authorList>
    </citation>
    <scope>NUCLEOTIDE SEQUENCE [LARGE SCALE GENOMIC DNA]</scope>
    <source>
        <tissue evidence="2">Whole body of male adult</tissue>
    </source>
</reference>
<dbReference type="Proteomes" id="UP001516400">
    <property type="component" value="Unassembled WGS sequence"/>
</dbReference>
<comment type="caution">
    <text evidence="2">The sequence shown here is derived from an EMBL/GenBank/DDBJ whole genome shotgun (WGS) entry which is preliminary data.</text>
</comment>